<dbReference type="InterPro" id="IPR017896">
    <property type="entry name" value="4Fe4S_Fe-S-bd"/>
</dbReference>
<reference evidence="9 10" key="1">
    <citation type="submission" date="2016-10" db="EMBL/GenBank/DDBJ databases">
        <authorList>
            <person name="de Groot N.N."/>
        </authorList>
    </citation>
    <scope>NUCLEOTIDE SEQUENCE [LARGE SCALE GENOMIC DNA]</scope>
    <source>
        <strain evidence="9 10">CGMCC 1.5070</strain>
    </source>
</reference>
<evidence type="ECO:0000313" key="9">
    <source>
        <dbReference type="EMBL" id="SEM64210.1"/>
    </source>
</evidence>
<dbReference type="AlphaFoldDB" id="A0A1H8A0G9"/>
<dbReference type="OrthoDB" id="9798408at2"/>
<keyword evidence="10" id="KW-1185">Reference proteome</keyword>
<dbReference type="Pfam" id="PF13370">
    <property type="entry name" value="Fer4_13"/>
    <property type="match status" value="1"/>
</dbReference>
<evidence type="ECO:0000256" key="5">
    <source>
        <dbReference type="ARBA" id="ARBA00022989"/>
    </source>
</evidence>
<keyword evidence="3" id="KW-1003">Cell membrane</keyword>
<feature type="transmembrane region" description="Helical" evidence="7">
    <location>
        <begin position="84"/>
        <end position="106"/>
    </location>
</feature>
<evidence type="ECO:0000256" key="4">
    <source>
        <dbReference type="ARBA" id="ARBA00022692"/>
    </source>
</evidence>
<dbReference type="PANTHER" id="PTHR42775">
    <property type="entry name" value="PERMEASE RV2963-RELATED"/>
    <property type="match status" value="1"/>
</dbReference>
<dbReference type="InterPro" id="IPR005524">
    <property type="entry name" value="DUF318"/>
</dbReference>
<dbReference type="Pfam" id="PF03773">
    <property type="entry name" value="ArsP_1"/>
    <property type="match status" value="1"/>
</dbReference>
<dbReference type="STRING" id="474960.SAMN05216180_1034"/>
<dbReference type="Proteomes" id="UP000199158">
    <property type="component" value="Unassembled WGS sequence"/>
</dbReference>
<keyword evidence="4 7" id="KW-0812">Transmembrane</keyword>
<feature type="transmembrane region" description="Helical" evidence="7">
    <location>
        <begin position="113"/>
        <end position="132"/>
    </location>
</feature>
<dbReference type="PANTHER" id="PTHR42775:SF1">
    <property type="entry name" value="PERMEASE RV2963-RELATED"/>
    <property type="match status" value="1"/>
</dbReference>
<evidence type="ECO:0000256" key="1">
    <source>
        <dbReference type="ARBA" id="ARBA00004651"/>
    </source>
</evidence>
<name>A0A1H8A0G9_9FIRM</name>
<evidence type="ECO:0000256" key="7">
    <source>
        <dbReference type="SAM" id="Phobius"/>
    </source>
</evidence>
<dbReference type="PROSITE" id="PS51379">
    <property type="entry name" value="4FE4S_FER_2"/>
    <property type="match status" value="1"/>
</dbReference>
<feature type="transmembrane region" description="Helical" evidence="7">
    <location>
        <begin position="144"/>
        <end position="165"/>
    </location>
</feature>
<dbReference type="InterPro" id="IPR053166">
    <property type="entry name" value="UPF0718_permease"/>
</dbReference>
<dbReference type="SUPFAM" id="SSF54862">
    <property type="entry name" value="4Fe-4S ferredoxins"/>
    <property type="match status" value="1"/>
</dbReference>
<dbReference type="GO" id="GO:0005886">
    <property type="term" value="C:plasma membrane"/>
    <property type="evidence" value="ECO:0007669"/>
    <property type="project" value="UniProtKB-SubCell"/>
</dbReference>
<evidence type="ECO:0000259" key="8">
    <source>
        <dbReference type="PROSITE" id="PS51379"/>
    </source>
</evidence>
<comment type="similarity">
    <text evidence="2">Belongs to the UPF0718 family.</text>
</comment>
<dbReference type="EMBL" id="FOCG01000001">
    <property type="protein sequence ID" value="SEM64210.1"/>
    <property type="molecule type" value="Genomic_DNA"/>
</dbReference>
<gene>
    <name evidence="9" type="ORF">SAMN05216180_1034</name>
</gene>
<comment type="subcellular location">
    <subcellularLocation>
        <location evidence="1">Cell membrane</location>
        <topology evidence="1">Multi-pass membrane protein</topology>
    </subcellularLocation>
</comment>
<feature type="domain" description="4Fe-4S ferredoxin-type" evidence="8">
    <location>
        <begin position="179"/>
        <end position="207"/>
    </location>
</feature>
<evidence type="ECO:0000256" key="3">
    <source>
        <dbReference type="ARBA" id="ARBA00022475"/>
    </source>
</evidence>
<proteinExistence type="inferred from homology"/>
<organism evidence="9 10">
    <name type="scientific">Hydrogenoanaerobacterium saccharovorans</name>
    <dbReference type="NCBI Taxonomy" id="474960"/>
    <lineage>
        <taxon>Bacteria</taxon>
        <taxon>Bacillati</taxon>
        <taxon>Bacillota</taxon>
        <taxon>Clostridia</taxon>
        <taxon>Eubacteriales</taxon>
        <taxon>Oscillospiraceae</taxon>
        <taxon>Hydrogenoanaerobacterium</taxon>
    </lineage>
</organism>
<dbReference type="Gene3D" id="3.30.70.20">
    <property type="match status" value="1"/>
</dbReference>
<protein>
    <submittedName>
        <fullName evidence="9">Ferredoxin</fullName>
    </submittedName>
</protein>
<evidence type="ECO:0000256" key="6">
    <source>
        <dbReference type="ARBA" id="ARBA00023136"/>
    </source>
</evidence>
<feature type="transmembrane region" description="Helical" evidence="7">
    <location>
        <begin position="12"/>
        <end position="34"/>
    </location>
</feature>
<keyword evidence="5 7" id="KW-1133">Transmembrane helix</keyword>
<evidence type="ECO:0000256" key="2">
    <source>
        <dbReference type="ARBA" id="ARBA00006386"/>
    </source>
</evidence>
<accession>A0A1H8A0G9</accession>
<keyword evidence="6 7" id="KW-0472">Membrane</keyword>
<evidence type="ECO:0000313" key="10">
    <source>
        <dbReference type="Proteomes" id="UP000199158"/>
    </source>
</evidence>
<dbReference type="RefSeq" id="WP_092752306.1">
    <property type="nucleotide sequence ID" value="NZ_FOCG01000001.1"/>
</dbReference>
<sequence length="237" mass="26584">MSKAVKFIKSNLFLLSVVIAYLVLTIIRPPLGVLGIKNSGYYIKEMLMIMPVIFVLTALLDTWVPKETIIKFLGREAKTKGMVLSFLLGSISAGPIYAAFPFCVMLHKKGASIRNIIIILSSWAVIKIPMLLNEAKFLGLKFMIVRWIITVIAILIFANITNKIVKDKDLPQRKVKEKSGVTINRDACMGCTICTKKYPQLFQMDSKKATVKEYSDLDMELLDSAIKSCPVKAIEYN</sequence>